<dbReference type="Proteomes" id="UP000270673">
    <property type="component" value="Chromosome"/>
</dbReference>
<organism evidence="1 2">
    <name type="scientific">Butyricimonas faecalis</name>
    <dbReference type="NCBI Taxonomy" id="2093856"/>
    <lineage>
        <taxon>Bacteria</taxon>
        <taxon>Pseudomonadati</taxon>
        <taxon>Bacteroidota</taxon>
        <taxon>Bacteroidia</taxon>
        <taxon>Bacteroidales</taxon>
        <taxon>Odoribacteraceae</taxon>
        <taxon>Butyricimonas</taxon>
    </lineage>
</organism>
<dbReference type="AlphaFoldDB" id="A0A3Q9IPB6"/>
<name>A0A3Q9IPB6_9BACT</name>
<evidence type="ECO:0000313" key="2">
    <source>
        <dbReference type="Proteomes" id="UP000270673"/>
    </source>
</evidence>
<dbReference type="OrthoDB" id="1524821at2"/>
<proteinExistence type="predicted"/>
<accession>A0A3Q9IPB6</accession>
<evidence type="ECO:0000313" key="1">
    <source>
        <dbReference type="EMBL" id="AZS30611.1"/>
    </source>
</evidence>
<protein>
    <submittedName>
        <fullName evidence="1">DUF177 domain-containing protein</fullName>
    </submittedName>
</protein>
<sequence>MDDNFFNCFEATKGTKGKVNARVNIVKSSLLMEVRMKIEGTVEAICDRCLEEMELPISGELNLYAKYGEREEGNDDDFIILAQDDDYLDLSEPLYEVYMLNYPLRVVHPEGECNEEMEHVLEELAMEEESDKIDPRWDELRKLINNN</sequence>
<dbReference type="KEGG" id="buy:D8S85_14355"/>
<dbReference type="InterPro" id="IPR003772">
    <property type="entry name" value="YceD"/>
</dbReference>
<keyword evidence="2" id="KW-1185">Reference proteome</keyword>
<reference evidence="1 2" key="1">
    <citation type="submission" date="2018-10" db="EMBL/GenBank/DDBJ databases">
        <title>Butyricimonas faecalis sp. nov., isolated from human faeces and emended description of the genus Butyricimonas.</title>
        <authorList>
            <person name="Le Roy T."/>
            <person name="Van der Smissen P."/>
            <person name="Paquot A."/>
            <person name="Delzenne N."/>
            <person name="Muccioli G."/>
            <person name="Collet J.-F."/>
            <person name="Cani P.D."/>
        </authorList>
    </citation>
    <scope>NUCLEOTIDE SEQUENCE [LARGE SCALE GENOMIC DNA]</scope>
    <source>
        <strain evidence="1 2">H184</strain>
    </source>
</reference>
<dbReference type="Pfam" id="PF02620">
    <property type="entry name" value="YceD"/>
    <property type="match status" value="1"/>
</dbReference>
<dbReference type="EMBL" id="CP032819">
    <property type="protein sequence ID" value="AZS30611.1"/>
    <property type="molecule type" value="Genomic_DNA"/>
</dbReference>
<gene>
    <name evidence="1" type="ORF">D8S85_14355</name>
</gene>